<feature type="region of interest" description="Disordered" evidence="3">
    <location>
        <begin position="710"/>
        <end position="729"/>
    </location>
</feature>
<feature type="compositionally biased region" description="Polar residues" evidence="3">
    <location>
        <begin position="1461"/>
        <end position="1478"/>
    </location>
</feature>
<feature type="compositionally biased region" description="Low complexity" evidence="3">
    <location>
        <begin position="200"/>
        <end position="214"/>
    </location>
</feature>
<feature type="domain" description="RRM" evidence="4">
    <location>
        <begin position="1322"/>
        <end position="1407"/>
    </location>
</feature>
<feature type="region of interest" description="Disordered" evidence="3">
    <location>
        <begin position="348"/>
        <end position="394"/>
    </location>
</feature>
<evidence type="ECO:0000313" key="6">
    <source>
        <dbReference type="WBParaSite" id="SMRG1_73620.1"/>
    </source>
</evidence>
<organism evidence="5 6">
    <name type="scientific">Schistosoma margrebowiei</name>
    <dbReference type="NCBI Taxonomy" id="48269"/>
    <lineage>
        <taxon>Eukaryota</taxon>
        <taxon>Metazoa</taxon>
        <taxon>Spiralia</taxon>
        <taxon>Lophotrochozoa</taxon>
        <taxon>Platyhelminthes</taxon>
        <taxon>Trematoda</taxon>
        <taxon>Digenea</taxon>
        <taxon>Strigeidida</taxon>
        <taxon>Schistosomatoidea</taxon>
        <taxon>Schistosomatidae</taxon>
        <taxon>Schistosoma</taxon>
    </lineage>
</organism>
<feature type="compositionally biased region" description="Polar residues" evidence="3">
    <location>
        <begin position="180"/>
        <end position="189"/>
    </location>
</feature>
<feature type="region of interest" description="Disordered" evidence="3">
    <location>
        <begin position="139"/>
        <end position="217"/>
    </location>
</feature>
<proteinExistence type="predicted"/>
<dbReference type="GO" id="GO:0003723">
    <property type="term" value="F:RNA binding"/>
    <property type="evidence" value="ECO:0007669"/>
    <property type="project" value="UniProtKB-UniRule"/>
</dbReference>
<feature type="compositionally biased region" description="Polar residues" evidence="3">
    <location>
        <begin position="762"/>
        <end position="774"/>
    </location>
</feature>
<dbReference type="SUPFAM" id="SSF54928">
    <property type="entry name" value="RNA-binding domain, RBD"/>
    <property type="match status" value="1"/>
</dbReference>
<keyword evidence="1 2" id="KW-0694">RNA-binding</keyword>
<evidence type="ECO:0000256" key="3">
    <source>
        <dbReference type="SAM" id="MobiDB-lite"/>
    </source>
</evidence>
<dbReference type="Proteomes" id="UP000050790">
    <property type="component" value="Unassembled WGS sequence"/>
</dbReference>
<feature type="region of interest" description="Disordered" evidence="3">
    <location>
        <begin position="1397"/>
        <end position="1482"/>
    </location>
</feature>
<feature type="region of interest" description="Disordered" evidence="3">
    <location>
        <begin position="1138"/>
        <end position="1161"/>
    </location>
</feature>
<dbReference type="PANTHER" id="PTHR10352">
    <property type="entry name" value="EUKARYOTIC TRANSLATION INITIATION FACTOR 3 SUBUNIT G"/>
    <property type="match status" value="1"/>
</dbReference>
<feature type="region of interest" description="Disordered" evidence="3">
    <location>
        <begin position="740"/>
        <end position="774"/>
    </location>
</feature>
<dbReference type="SMART" id="SM00360">
    <property type="entry name" value="RRM"/>
    <property type="match status" value="2"/>
</dbReference>
<feature type="compositionally biased region" description="Basic and acidic residues" evidence="3">
    <location>
        <begin position="190"/>
        <end position="199"/>
    </location>
</feature>
<dbReference type="WBParaSite" id="SMRG1_73620.1">
    <property type="protein sequence ID" value="SMRG1_73620.1"/>
    <property type="gene ID" value="SMRG1_73620"/>
</dbReference>
<evidence type="ECO:0000259" key="4">
    <source>
        <dbReference type="PROSITE" id="PS50102"/>
    </source>
</evidence>
<dbReference type="Gene3D" id="3.30.70.330">
    <property type="match status" value="2"/>
</dbReference>
<feature type="compositionally biased region" description="Low complexity" evidence="3">
    <location>
        <begin position="148"/>
        <end position="165"/>
    </location>
</feature>
<feature type="compositionally biased region" description="Low complexity" evidence="3">
    <location>
        <begin position="31"/>
        <end position="78"/>
    </location>
</feature>
<dbReference type="InterPro" id="IPR012677">
    <property type="entry name" value="Nucleotide-bd_a/b_plait_sf"/>
</dbReference>
<feature type="compositionally biased region" description="Low complexity" evidence="3">
    <location>
        <begin position="361"/>
        <end position="380"/>
    </location>
</feature>
<sequence length="1645" mass="180658">MDNRGRKKNKSISCLDEQTDTITSVNLNKQNNINTNSNNTDNITSNNSNNKHFTTSSPSTSSSPKMKTLRTTITTIKTPAMNSPARKIMNTSSYSPSSLSSDKSTMVTVKTSQNIDSENQNGQQQSSSSSLAQNANNTTKVDTNNIHSFSSTDSGRSSISSSQTSNGEEVSENRFDKTKVNSLTVTKTDVGSDSHKLDGSSKSSSNNNSNNDNSIDGLPSVSSELDIYSDVTLIPRSTVTVDFTIKPGKKSTKRVNGRKPVKGIKTTTRHNAGRTKQNELKLHDELLSECELGTSSSSSYTISASKVNRQHKLEKIYPQTFKSKSVNNQLSFQDCTINADNIKNNIESGQESQQSTTPDLSSIPSLNSPSPSSTSPCSMSRTNHTTDKTVKENSSLPAEIQIRTPYNVTQRRKELFTQISNNISDHEGDCCELRSNTSDIETTTFNKLSISISTSNDMNELNRETKSEISSPLGFVKTTEITRSNSIPDIFDSSTPTISKSITTSSVLVSTNSSLRAGASNTTNFYTRSKSNYASKDTDHFINHSFATNRRKSRYNSNNNNNIHYSNLNLKSLLSNKYMKSFLMQPFLIPDYMNTSAYTTVNGYDLANLRKSFFNNEGSKQNFQTAAAAAAAAALLPEPGLFINSPCYYWLPSLGFNNYTKNTTTTYATDCVKLYNDKITNSNGNNSMNYVNGGNRYMLQQFANQANHVTDEPKSYETHKVSVSRTPENSRVALKSLTKEENYSQKNKPDDEINHSKHDSKLSNSQIHTNNVNKIISNPISRSMTKLNSLAPEDAIHSDNFENRPSSAKDLTTNDVQSKFVNVSTMSIFKGSNSFNSNSKTNRIQSTTGYLNSDSNSDKLSTIKYTPTESNSEVMLMNITNSSGQPISIITNPIQIDTSQVSNEDIMNTGQSGTVSSALKIEAVSTATTATTTTTTGLTTNYIPNPDSYLTAPTTFFYFYNNEGQLFALPSNALIFPTTVGRLGTTTVSNETAYSSPSTFITPQVNGNNSSTNCCNNSSTIRTTGCVSSYEVPEQLYSGPNYSTILKNTDNNQCRDLISSYSVPIQPPFLNGFHQWVPGQITLDNQTGIQQLQNSSTNSLVMPSNQGVILHPSCPFPLPSVGLIQPLISNIYSNQNFNSTSSSDDNNNRNNSSKQKNNQSNICSLMNRSTDQFKLRRFTNDLPSLLGNAKSTRSGMTSGKLINSNNNHSKYSGKGLMSTFLDDYNNTLNNQTVANRQKKHASKTNLYIRGLPTSFTEEELHTLAPDRKLIRSVKLIAGAEGEMYGFIDFVNNEAAKSALLHIKSGNRELYVNFAYESEKDPQNVYITNIPESWTASNVEDLKQIFQPYGPIATAIVMTKRSNNFCTGAGFVRFVRSEDAQRAIDGIRNAQITLENGKGPLEVKLADRQKPSDDQPNTTKVRSSKRNSEPPESLTSTSLMNGNEETARHSRTRKQSDCLLPNDNQLSNHNVINSNQLRSNPGVLGPATDLTSWDVTNRLNNSDSLMLALRAAWASNSLQNSNFLLRNSIGQNNLTSTNENNRGLLPIPNQTIQLTNFMSQQKLPNGILHNQNPVQHNLVTGPTAVAAAAAAQAVTALLPFSRPIDNYSLSQALMHTPVAPSMIGPMIQPASNWTTSPLISNIYQSI</sequence>
<feature type="compositionally biased region" description="Basic and acidic residues" evidence="3">
    <location>
        <begin position="740"/>
        <end position="761"/>
    </location>
</feature>
<name>A0AA85ABA6_9TREM</name>
<dbReference type="CDD" id="cd00590">
    <property type="entry name" value="RRM_SF"/>
    <property type="match status" value="1"/>
</dbReference>
<feature type="compositionally biased region" description="Polar residues" evidence="3">
    <location>
        <begin position="1432"/>
        <end position="1443"/>
    </location>
</feature>
<protein>
    <recommendedName>
        <fullName evidence="4">RRM domain-containing protein</fullName>
    </recommendedName>
</protein>
<dbReference type="PROSITE" id="PS50102">
    <property type="entry name" value="RRM"/>
    <property type="match status" value="2"/>
</dbReference>
<feature type="compositionally biased region" description="Low complexity" evidence="3">
    <location>
        <begin position="92"/>
        <end position="104"/>
    </location>
</feature>
<feature type="compositionally biased region" description="Basic and acidic residues" evidence="3">
    <location>
        <begin position="710"/>
        <end position="720"/>
    </location>
</feature>
<accession>A0AA85ABA6</accession>
<dbReference type="InterPro" id="IPR000504">
    <property type="entry name" value="RRM_dom"/>
</dbReference>
<dbReference type="InterPro" id="IPR035979">
    <property type="entry name" value="RBD_domain_sf"/>
</dbReference>
<feature type="compositionally biased region" description="Polar residues" evidence="3">
    <location>
        <begin position="348"/>
        <end position="360"/>
    </location>
</feature>
<feature type="region of interest" description="Disordered" evidence="3">
    <location>
        <begin position="29"/>
        <end position="109"/>
    </location>
</feature>
<feature type="domain" description="RRM" evidence="4">
    <location>
        <begin position="1244"/>
        <end position="1316"/>
    </location>
</feature>
<dbReference type="Pfam" id="PF00076">
    <property type="entry name" value="RRM_1"/>
    <property type="match status" value="2"/>
</dbReference>
<evidence type="ECO:0000256" key="2">
    <source>
        <dbReference type="PROSITE-ProRule" id="PRU00176"/>
    </source>
</evidence>
<evidence type="ECO:0000256" key="1">
    <source>
        <dbReference type="ARBA" id="ARBA00022884"/>
    </source>
</evidence>
<feature type="compositionally biased region" description="Basic and acidic residues" evidence="3">
    <location>
        <begin position="1403"/>
        <end position="1412"/>
    </location>
</feature>
<reference evidence="6" key="1">
    <citation type="submission" date="2023-11" db="UniProtKB">
        <authorList>
            <consortium name="WormBaseParasite"/>
        </authorList>
    </citation>
    <scope>IDENTIFICATION</scope>
</reference>
<evidence type="ECO:0000313" key="5">
    <source>
        <dbReference type="Proteomes" id="UP000050790"/>
    </source>
</evidence>